<feature type="region of interest" description="Disordered" evidence="9">
    <location>
        <begin position="155"/>
        <end position="181"/>
    </location>
</feature>
<evidence type="ECO:0000256" key="2">
    <source>
        <dbReference type="ARBA" id="ARBA00022741"/>
    </source>
</evidence>
<dbReference type="CDD" id="cd18018">
    <property type="entry name" value="DEXHc_RecQ4-like"/>
    <property type="match status" value="1"/>
</dbReference>
<keyword evidence="8" id="KW-0479">Metal-binding</keyword>
<feature type="domain" description="Helicase C-terminal" evidence="12">
    <location>
        <begin position="1081"/>
        <end position="1243"/>
    </location>
</feature>
<comment type="similarity">
    <text evidence="1">Belongs to the helicase family. RecQ subfamily.</text>
</comment>
<keyword evidence="3" id="KW-0378">Hydrolase</keyword>
<dbReference type="InterPro" id="IPR027417">
    <property type="entry name" value="P-loop_NTPase"/>
</dbReference>
<feature type="region of interest" description="Disordered" evidence="9">
    <location>
        <begin position="400"/>
        <end position="499"/>
    </location>
</feature>
<feature type="domain" description="CCHC-type" evidence="10">
    <location>
        <begin position="722"/>
        <end position="736"/>
    </location>
</feature>
<dbReference type="Pfam" id="PF00271">
    <property type="entry name" value="Helicase_C"/>
    <property type="match status" value="1"/>
</dbReference>
<keyword evidence="2" id="KW-0547">Nucleotide-binding</keyword>
<dbReference type="SUPFAM" id="SSF52540">
    <property type="entry name" value="P-loop containing nucleoside triphosphate hydrolases"/>
    <property type="match status" value="1"/>
</dbReference>
<dbReference type="SMART" id="SM00487">
    <property type="entry name" value="DEXDc"/>
    <property type="match status" value="1"/>
</dbReference>
<reference evidence="13" key="1">
    <citation type="submission" date="2025-05" db="UniProtKB">
        <authorList>
            <consortium name="EnsemblMetazoa"/>
        </authorList>
    </citation>
    <scope>IDENTIFICATION</scope>
</reference>
<evidence type="ECO:0000256" key="8">
    <source>
        <dbReference type="PROSITE-ProRule" id="PRU00047"/>
    </source>
</evidence>
<dbReference type="Gene3D" id="3.40.50.300">
    <property type="entry name" value="P-loop containing nucleotide triphosphate hydrolases"/>
    <property type="match status" value="2"/>
</dbReference>
<dbReference type="Proteomes" id="UP001652700">
    <property type="component" value="Unplaced"/>
</dbReference>
<evidence type="ECO:0000259" key="12">
    <source>
        <dbReference type="PROSITE" id="PS51194"/>
    </source>
</evidence>
<feature type="domain" description="Helicase ATP-binding" evidence="11">
    <location>
        <begin position="873"/>
        <end position="1050"/>
    </location>
</feature>
<keyword evidence="5" id="KW-0067">ATP-binding</keyword>
<keyword evidence="8" id="KW-0863">Zinc-finger</keyword>
<keyword evidence="8" id="KW-0862">Zinc</keyword>
<dbReference type="PROSITE" id="PS51194">
    <property type="entry name" value="HELICASE_CTER"/>
    <property type="match status" value="1"/>
</dbReference>
<dbReference type="PROSITE" id="PS50158">
    <property type="entry name" value="ZF_CCHC"/>
    <property type="match status" value="1"/>
</dbReference>
<keyword evidence="14" id="KW-1185">Reference proteome</keyword>
<dbReference type="EC" id="5.6.2.4" evidence="7"/>
<feature type="compositionally biased region" description="Acidic residues" evidence="9">
    <location>
        <begin position="514"/>
        <end position="524"/>
    </location>
</feature>
<dbReference type="PANTHER" id="PTHR13710:SF108">
    <property type="entry name" value="ATP-DEPENDENT DNA HELICASE Q4"/>
    <property type="match status" value="1"/>
</dbReference>
<evidence type="ECO:0000256" key="5">
    <source>
        <dbReference type="ARBA" id="ARBA00022840"/>
    </source>
</evidence>
<proteinExistence type="inferred from homology"/>
<feature type="compositionally biased region" description="Basic residues" evidence="9">
    <location>
        <begin position="466"/>
        <end position="482"/>
    </location>
</feature>
<dbReference type="InterPro" id="IPR001878">
    <property type="entry name" value="Znf_CCHC"/>
</dbReference>
<evidence type="ECO:0000313" key="14">
    <source>
        <dbReference type="Proteomes" id="UP001652700"/>
    </source>
</evidence>
<protein>
    <recommendedName>
        <fullName evidence="7">DNA 3'-5' helicase</fullName>
        <ecNumber evidence="7">5.6.2.4</ecNumber>
    </recommendedName>
</protein>
<feature type="compositionally biased region" description="Basic and acidic residues" evidence="9">
    <location>
        <begin position="525"/>
        <end position="534"/>
    </location>
</feature>
<dbReference type="Pfam" id="PF00270">
    <property type="entry name" value="DEAD"/>
    <property type="match status" value="1"/>
</dbReference>
<dbReference type="InterPro" id="IPR001650">
    <property type="entry name" value="Helicase_C-like"/>
</dbReference>
<evidence type="ECO:0000313" key="13">
    <source>
        <dbReference type="EnsemblMetazoa" id="XP_050501084.1"/>
    </source>
</evidence>
<dbReference type="SUPFAM" id="SSF57756">
    <property type="entry name" value="Retrovirus zinc finger-like domains"/>
    <property type="match status" value="1"/>
</dbReference>
<evidence type="ECO:0000259" key="11">
    <source>
        <dbReference type="PROSITE" id="PS51192"/>
    </source>
</evidence>
<evidence type="ECO:0000256" key="7">
    <source>
        <dbReference type="ARBA" id="ARBA00034808"/>
    </source>
</evidence>
<accession>A0ABM5JT21</accession>
<dbReference type="InterPro" id="IPR011545">
    <property type="entry name" value="DEAD/DEAH_box_helicase_dom"/>
</dbReference>
<feature type="region of interest" description="Disordered" evidence="9">
    <location>
        <begin position="514"/>
        <end position="599"/>
    </location>
</feature>
<organism evidence="13 14">
    <name type="scientific">Diabrotica virgifera virgifera</name>
    <name type="common">western corn rootworm</name>
    <dbReference type="NCBI Taxonomy" id="50390"/>
    <lineage>
        <taxon>Eukaryota</taxon>
        <taxon>Metazoa</taxon>
        <taxon>Ecdysozoa</taxon>
        <taxon>Arthropoda</taxon>
        <taxon>Hexapoda</taxon>
        <taxon>Insecta</taxon>
        <taxon>Pterygota</taxon>
        <taxon>Neoptera</taxon>
        <taxon>Endopterygota</taxon>
        <taxon>Coleoptera</taxon>
        <taxon>Polyphaga</taxon>
        <taxon>Cucujiformia</taxon>
        <taxon>Chrysomeloidea</taxon>
        <taxon>Chrysomelidae</taxon>
        <taxon>Galerucinae</taxon>
        <taxon>Diabroticina</taxon>
        <taxon>Diabroticites</taxon>
        <taxon>Diabrotica</taxon>
    </lineage>
</organism>
<dbReference type="InterPro" id="IPR004589">
    <property type="entry name" value="DNA_helicase_ATP-dep_RecQ"/>
</dbReference>
<name>A0ABM5JT21_DIAVI</name>
<dbReference type="PROSITE" id="PS51192">
    <property type="entry name" value="HELICASE_ATP_BIND_1"/>
    <property type="match status" value="1"/>
</dbReference>
<dbReference type="CDD" id="cd18794">
    <property type="entry name" value="SF2_C_RecQ"/>
    <property type="match status" value="1"/>
</dbReference>
<dbReference type="InterPro" id="IPR036875">
    <property type="entry name" value="Znf_CCHC_sf"/>
</dbReference>
<dbReference type="InterPro" id="IPR014001">
    <property type="entry name" value="Helicase_ATP-bd"/>
</dbReference>
<dbReference type="SMART" id="SM00343">
    <property type="entry name" value="ZnF_C2HC"/>
    <property type="match status" value="1"/>
</dbReference>
<dbReference type="SMART" id="SM00490">
    <property type="entry name" value="HELICc"/>
    <property type="match status" value="1"/>
</dbReference>
<evidence type="ECO:0000256" key="3">
    <source>
        <dbReference type="ARBA" id="ARBA00022801"/>
    </source>
</evidence>
<keyword evidence="4" id="KW-0347">Helicase</keyword>
<dbReference type="Gene3D" id="1.10.10.1460">
    <property type="match status" value="1"/>
</dbReference>
<dbReference type="Pfam" id="PF00098">
    <property type="entry name" value="zf-CCHC"/>
    <property type="match status" value="1"/>
</dbReference>
<dbReference type="RefSeq" id="XP_050501084.1">
    <property type="nucleotide sequence ID" value="XM_050645127.1"/>
</dbReference>
<sequence length="1545" mass="174981">MDLLEPELQKTYDKCKYIVRVWEHRFQKKYKRVPSKLDIKEASKEVRRAYSRYFQLKSSILEQSFKGVDGFDDVESENENIGKEPQTKSETKCTLNAEIKEDPPTKNYIEEFVQSEEAWGVHITNKQNVEKIEEEKPNLNLTITKKLFCGSKFSKRNPRKSLSASQKVKNEKTTLSQPLPSFSSFSSEEALNILQNENSESSFMCVNYTQGTLSQPLNAMQMFIEGSQTRSLKSVDEGWLRRAAQFTSELQEIDDFSVKDDVKVESTKLDYNSDDVIENSDEEEHSSNYLSSLHIAKKRKVLSQTLETSNREDNTKDKINNTEKDIVVINQPVLDRDNVNDIINNTEKDIVDINQPVLEDNKGDVEIMEKTEFQELPEQIQDVSSTSILKNNVEISPQIQVTPSKNLRKKKEKPVDNAVDTKQTLANSSSSSDSPIKNVRKKKEKPVDTVVVTKQTLANSSPPPRLLKKNNRNIKKTPKNKSKTQMPTPPLTPQRISARKNKLKVNLQEFSSGEEDAFLTDTDDKDPPFDPEKDKKKRAPFYISTDEDNEISPKKASNTKKKEKTVPSSVAVTKRGRKKKEKEEKGNVDELENDDNTPYDLEFSIKPRVVAPRYGSIKNILSQNNVRKGKKSVTQKDVDDTQDNNVKIKGKQQQAKEKLQQKISSGSLNDNFVRINMKKKVFVRGKSKFNLSKYKKTQYKKAKSLAGPDMYMGGCDGGMETCFTCGQVGHFAQNCKAMKGDSLLPLDANIEEECPIPTLEEASKMAQEGNLNIRKPKIALKEIQNSDSAENVQEEDSCFDDEFDSEQLLLETVKLEEHVKKLDVQMYMDNVKVVEPYYKLNEDGSVVDTPPEVFETLRRFGHSSFRPGQEEAVMRILSGQSTLVTLSTGSGKSLCYQLPAFLYSQREPCISLIISPLVSLMDDQIVGIAKFMKAACLHSNQTAVQRKKILEAISLGELSILLVSPEAVVSGEKQKGFNSFLRKLPPIAFACIDEAHCVSQWSHNFRPSYLMICRVLRESLGVKTILGLTATATKATQSSIIQHLQIPDGEDGVISDIPLPDNLHLSVSKDVNRDNALMELLLSDRFKDCKSIIVYCTRRQECERIAGFLRTCLKGEEPVNNSNTKKRKRMNLQAEPYHAGLSASRRRTIQNAFMSGQLRIVVATVAFGMGINKSDIRAVIHYNMPSSFESYVQEVGRAGRDGLKAQCHVFLDSKGGDENELRRHIHSNSIDHHVIRKLLERIFIPCGCKGQCPKHEVAFSIEAIVRSLDIPEENIATLLCYLELHKNKYIELLSPAYTTCKVISYTGPLQIRKVAKDCPPLAMALALHKNDENNSNILEFPIVDVASAMGWESGICKYKLKNLEWTTVNNQPKRSSINVQFSNLGFRLFAPGNLEGDQLDEALETLYNRVVEQERTALLQLNAIHQTLLKVAKSSFKACTSEDGDALIKTRVREYFNSPNPLELVSEIKYPKLDEERLIQDIHCLISMYRDNSFTGRAVARIFQGIQSPNYPARMWGRCKFWRSHLDKDFHAIVKIAAKEIVKLR</sequence>
<dbReference type="NCBIfam" id="TIGR00614">
    <property type="entry name" value="recQ_fam"/>
    <property type="match status" value="1"/>
</dbReference>
<dbReference type="EnsemblMetazoa" id="XM_050645127.1">
    <property type="protein sequence ID" value="XP_050501084.1"/>
    <property type="gene ID" value="LOC126881088"/>
</dbReference>
<evidence type="ECO:0000256" key="4">
    <source>
        <dbReference type="ARBA" id="ARBA00022806"/>
    </source>
</evidence>
<dbReference type="PANTHER" id="PTHR13710">
    <property type="entry name" value="DNA HELICASE RECQ FAMILY MEMBER"/>
    <property type="match status" value="1"/>
</dbReference>
<dbReference type="GeneID" id="126881088"/>
<comment type="catalytic activity">
    <reaction evidence="6">
        <text>Couples ATP hydrolysis with the unwinding of duplex DNA by translocating in the 3'-5' direction.</text>
        <dbReference type="EC" id="5.6.2.4"/>
    </reaction>
</comment>
<evidence type="ECO:0000256" key="1">
    <source>
        <dbReference type="ARBA" id="ARBA00005446"/>
    </source>
</evidence>
<dbReference type="Gene3D" id="4.10.60.10">
    <property type="entry name" value="Zinc finger, CCHC-type"/>
    <property type="match status" value="1"/>
</dbReference>
<evidence type="ECO:0000256" key="6">
    <source>
        <dbReference type="ARBA" id="ARBA00034617"/>
    </source>
</evidence>
<evidence type="ECO:0000259" key="10">
    <source>
        <dbReference type="PROSITE" id="PS50158"/>
    </source>
</evidence>
<evidence type="ECO:0000256" key="9">
    <source>
        <dbReference type="SAM" id="MobiDB-lite"/>
    </source>
</evidence>